<dbReference type="PANTHER" id="PTHR43883">
    <property type="entry name" value="SLR0207 PROTEIN"/>
    <property type="match status" value="1"/>
</dbReference>
<dbReference type="Gene3D" id="3.40.50.300">
    <property type="entry name" value="P-loop containing nucleotide triphosphate hydrolases"/>
    <property type="match status" value="1"/>
</dbReference>
<name>A0A919JW98_9ACTN</name>
<dbReference type="InterPro" id="IPR027417">
    <property type="entry name" value="P-loop_NTPase"/>
</dbReference>
<dbReference type="Pfam" id="PF13671">
    <property type="entry name" value="AAA_33"/>
    <property type="match status" value="1"/>
</dbReference>
<keyword evidence="2" id="KW-1185">Reference proteome</keyword>
<dbReference type="SUPFAM" id="SSF52540">
    <property type="entry name" value="P-loop containing nucleoside triphosphate hydrolases"/>
    <property type="match status" value="1"/>
</dbReference>
<sequence length="482" mass="51933">MGPSERTAALETHTAVLFFIGDRVYKLKKPVDLGFLDFRDRAAREAVCHREVELNRRLAPGVYLGVADVSGPDGRPCDHLVVMRRLPADRKLSALVRAGADVSGDLRRLARLLAAFHAGADRGPAISAEGTRAALLGRWDATFAQLRPFRGGVLDASAAAEVEARTHEFLAGREPLFAGRVAGGHIVDGHADLITDDIFCLDDGPRVIDCLEFDDRLRYVDVLDDAAFLAMDLEHLGAGRLAQSFLDWYAEFGGDSAPAALRHHYIAYRAFVRAKVGCLRHAQGDEDAARDVRDYTDLTLRHLRAGTVRLVLIGGPPATGKTTLAGRVADRLGAVVLSSDPVRKELAGLAPVRSAAAAYRAGIYSPAWTERTYAELTGRARRLLERGETVVLDASWTRAEHRQAARALGAGTHSAVVEMRCAAAPATVIDRLGRRRGDASDADVSIATALAADADPWPQARPVRTDQALDRSADQALALITG</sequence>
<protein>
    <recommendedName>
        <fullName evidence="3">Gluconate kinase</fullName>
    </recommendedName>
</protein>
<evidence type="ECO:0000313" key="1">
    <source>
        <dbReference type="EMBL" id="GIE54159.1"/>
    </source>
</evidence>
<dbReference type="EMBL" id="BOMQ01000095">
    <property type="protein sequence ID" value="GIE54159.1"/>
    <property type="molecule type" value="Genomic_DNA"/>
</dbReference>
<dbReference type="AlphaFoldDB" id="A0A919JW98"/>
<dbReference type="InterPro" id="IPR052732">
    <property type="entry name" value="Cell-binding_unc_protein"/>
</dbReference>
<evidence type="ECO:0000313" key="2">
    <source>
        <dbReference type="Proteomes" id="UP000647172"/>
    </source>
</evidence>
<proteinExistence type="predicted"/>
<comment type="caution">
    <text evidence="1">The sequence shown here is derived from an EMBL/GenBank/DDBJ whole genome shotgun (WGS) entry which is preliminary data.</text>
</comment>
<dbReference type="RefSeq" id="WP_203776703.1">
    <property type="nucleotide sequence ID" value="NZ_BOMQ01000095.1"/>
</dbReference>
<dbReference type="Proteomes" id="UP000647172">
    <property type="component" value="Unassembled WGS sequence"/>
</dbReference>
<dbReference type="PANTHER" id="PTHR43883:SF1">
    <property type="entry name" value="GLUCONOKINASE"/>
    <property type="match status" value="1"/>
</dbReference>
<dbReference type="SUPFAM" id="SSF56112">
    <property type="entry name" value="Protein kinase-like (PK-like)"/>
    <property type="match status" value="1"/>
</dbReference>
<organism evidence="1 2">
    <name type="scientific">Actinoplanes nipponensis</name>
    <dbReference type="NCBI Taxonomy" id="135950"/>
    <lineage>
        <taxon>Bacteria</taxon>
        <taxon>Bacillati</taxon>
        <taxon>Actinomycetota</taxon>
        <taxon>Actinomycetes</taxon>
        <taxon>Micromonosporales</taxon>
        <taxon>Micromonosporaceae</taxon>
        <taxon>Actinoplanes</taxon>
    </lineage>
</organism>
<gene>
    <name evidence="1" type="ORF">Ani05nite_76930</name>
</gene>
<accession>A0A919JW98</accession>
<dbReference type="InterPro" id="IPR011009">
    <property type="entry name" value="Kinase-like_dom_sf"/>
</dbReference>
<evidence type="ECO:0008006" key="3">
    <source>
        <dbReference type="Google" id="ProtNLM"/>
    </source>
</evidence>
<reference evidence="1" key="1">
    <citation type="submission" date="2021-01" db="EMBL/GenBank/DDBJ databases">
        <title>Whole genome shotgun sequence of Actinoplanes nipponensis NBRC 14063.</title>
        <authorList>
            <person name="Komaki H."/>
            <person name="Tamura T."/>
        </authorList>
    </citation>
    <scope>NUCLEOTIDE SEQUENCE</scope>
    <source>
        <strain evidence="1">NBRC 14063</strain>
    </source>
</reference>